<dbReference type="EMBL" id="JABVXQ010000002">
    <property type="protein sequence ID" value="KAF6125145.1"/>
    <property type="molecule type" value="Genomic_DNA"/>
</dbReference>
<accession>A0A834B6J7</accession>
<name>A0A834B6J7_9CHIR</name>
<reference evidence="2 3" key="1">
    <citation type="journal article" date="2020" name="Nature">
        <title>Six reference-quality genomes reveal evolution of bat adaptations.</title>
        <authorList>
            <person name="Jebb D."/>
            <person name="Huang Z."/>
            <person name="Pippel M."/>
            <person name="Hughes G.M."/>
            <person name="Lavrichenko K."/>
            <person name="Devanna P."/>
            <person name="Winkler S."/>
            <person name="Jermiin L.S."/>
            <person name="Skirmuntt E.C."/>
            <person name="Katzourakis A."/>
            <person name="Burkitt-Gray L."/>
            <person name="Ray D.A."/>
            <person name="Sullivan K.A.M."/>
            <person name="Roscito J.G."/>
            <person name="Kirilenko B.M."/>
            <person name="Davalos L.M."/>
            <person name="Corthals A.P."/>
            <person name="Power M.L."/>
            <person name="Jones G."/>
            <person name="Ransome R.D."/>
            <person name="Dechmann D.K.N."/>
            <person name="Locatelli A.G."/>
            <person name="Puechmaille S.J."/>
            <person name="Fedrigo O."/>
            <person name="Jarvis E.D."/>
            <person name="Hiller M."/>
            <person name="Vernes S.C."/>
            <person name="Myers E.W."/>
            <person name="Teeling E.C."/>
        </authorList>
    </citation>
    <scope>NUCLEOTIDE SEQUENCE [LARGE SCALE GENOMIC DNA]</scope>
    <source>
        <strain evidence="2">Bat1K_MPI-CBG_1</strain>
    </source>
</reference>
<sequence length="190" mass="20459">MNSEGLAWGQRASGTGDRCWLVPATWEPSGAPDDGSDAPRLQPQLLQCLSNGTPLPVPSPPPSLLSPTAAATKSPNWGGVEGDLRRRPPAQQGCGAWRPSCGFLPGFRERRRLLGLLPRLLRKHRTRKAVTVHLYLSVLGLQSGSWPEAGVGKGAFPTCGVRGEHEAWRGRPTRRPCTSLVLDRSCITAT</sequence>
<organism evidence="2 3">
    <name type="scientific">Phyllostomus discolor</name>
    <name type="common">pale spear-nosed bat</name>
    <dbReference type="NCBI Taxonomy" id="89673"/>
    <lineage>
        <taxon>Eukaryota</taxon>
        <taxon>Metazoa</taxon>
        <taxon>Chordata</taxon>
        <taxon>Craniata</taxon>
        <taxon>Vertebrata</taxon>
        <taxon>Euteleostomi</taxon>
        <taxon>Mammalia</taxon>
        <taxon>Eutheria</taxon>
        <taxon>Laurasiatheria</taxon>
        <taxon>Chiroptera</taxon>
        <taxon>Yangochiroptera</taxon>
        <taxon>Phyllostomidae</taxon>
        <taxon>Phyllostominae</taxon>
        <taxon>Phyllostomus</taxon>
    </lineage>
</organism>
<dbReference type="Proteomes" id="UP000664940">
    <property type="component" value="Unassembled WGS sequence"/>
</dbReference>
<evidence type="ECO:0000313" key="2">
    <source>
        <dbReference type="EMBL" id="KAF6125145.1"/>
    </source>
</evidence>
<proteinExistence type="predicted"/>
<feature type="compositionally biased region" description="Pro residues" evidence="1">
    <location>
        <begin position="55"/>
        <end position="64"/>
    </location>
</feature>
<evidence type="ECO:0000313" key="3">
    <source>
        <dbReference type="Proteomes" id="UP000664940"/>
    </source>
</evidence>
<protein>
    <submittedName>
        <fullName evidence="2">Uncharacterized protein</fullName>
    </submittedName>
</protein>
<evidence type="ECO:0000256" key="1">
    <source>
        <dbReference type="SAM" id="MobiDB-lite"/>
    </source>
</evidence>
<feature type="region of interest" description="Disordered" evidence="1">
    <location>
        <begin position="1"/>
        <end position="76"/>
    </location>
</feature>
<dbReference type="AlphaFoldDB" id="A0A834B6J7"/>
<comment type="caution">
    <text evidence="2">The sequence shown here is derived from an EMBL/GenBank/DDBJ whole genome shotgun (WGS) entry which is preliminary data.</text>
</comment>
<gene>
    <name evidence="2" type="ORF">HJG60_009686</name>
</gene>